<evidence type="ECO:0000313" key="2">
    <source>
        <dbReference type="Proteomes" id="UP000318695"/>
    </source>
</evidence>
<gene>
    <name evidence="1" type="ORF">EUX54_06680</name>
</gene>
<accession>A0A502JN50</accession>
<dbReference type="AlphaFoldDB" id="A0A502JN50"/>
<dbReference type="EMBL" id="SDPI01000029">
    <property type="protein sequence ID" value="TPG99424.1"/>
    <property type="molecule type" value="Genomic_DNA"/>
</dbReference>
<proteinExistence type="predicted"/>
<reference evidence="1 2" key="1">
    <citation type="submission" date="2019-01" db="EMBL/GenBank/DDBJ databases">
        <title>Comparative genomic analysis identifies haemin-independent Haemophilus haemolyticus: a formal re-classification of Haemophilus intermedius.</title>
        <authorList>
            <person name="Harris T.M."/>
            <person name="Price E.P."/>
            <person name="Sarovich D.S."/>
            <person name="Norskov-Lauritsen N."/>
            <person name="Beissbarth J."/>
            <person name="Chang A.B."/>
            <person name="Smith-Vaughan H.C."/>
        </authorList>
    </citation>
    <scope>NUCLEOTIDE SEQUENCE [LARGE SCALE GENOMIC DNA]</scope>
    <source>
        <strain evidence="1 2">CCUG 30218</strain>
    </source>
</reference>
<organism evidence="1 2">
    <name type="scientific">Haemophilus haemolyticus</name>
    <dbReference type="NCBI Taxonomy" id="726"/>
    <lineage>
        <taxon>Bacteria</taxon>
        <taxon>Pseudomonadati</taxon>
        <taxon>Pseudomonadota</taxon>
        <taxon>Gammaproteobacteria</taxon>
        <taxon>Pasteurellales</taxon>
        <taxon>Pasteurellaceae</taxon>
        <taxon>Haemophilus</taxon>
    </lineage>
</organism>
<sequence length="135" mass="16270">MCIRDSNYGLRINNSILDSYYLELGTAHIKGYNHKINIPLEYQIQLNKDYIDLNENKRLEFVRKYGKNSIYLNYIPFVRIEQFRSEDFIYHCPKIEWVSSQNKYILDHIQFSADSYFDITIGYGVIMADFRRLFQ</sequence>
<name>A0A502JN50_HAEHA</name>
<dbReference type="Proteomes" id="UP000318695">
    <property type="component" value="Unassembled WGS sequence"/>
</dbReference>
<evidence type="ECO:0000313" key="1">
    <source>
        <dbReference type="EMBL" id="TPG99424.1"/>
    </source>
</evidence>
<protein>
    <submittedName>
        <fullName evidence="1">Uncharacterized protein</fullName>
    </submittedName>
</protein>
<comment type="caution">
    <text evidence="1">The sequence shown here is derived from an EMBL/GenBank/DDBJ whole genome shotgun (WGS) entry which is preliminary data.</text>
</comment>